<proteinExistence type="predicted"/>
<evidence type="ECO:0000256" key="1">
    <source>
        <dbReference type="SAM" id="MobiDB-lite"/>
    </source>
</evidence>
<name>A0A645EW56_9ZZZZ</name>
<evidence type="ECO:0000313" key="2">
    <source>
        <dbReference type="EMBL" id="MPN05439.1"/>
    </source>
</evidence>
<organism evidence="2">
    <name type="scientific">bioreactor metagenome</name>
    <dbReference type="NCBI Taxonomy" id="1076179"/>
    <lineage>
        <taxon>unclassified sequences</taxon>
        <taxon>metagenomes</taxon>
        <taxon>ecological metagenomes</taxon>
    </lineage>
</organism>
<reference evidence="2" key="1">
    <citation type="submission" date="2019-08" db="EMBL/GenBank/DDBJ databases">
        <authorList>
            <person name="Kucharzyk K."/>
            <person name="Murdoch R.W."/>
            <person name="Higgins S."/>
            <person name="Loffler F."/>
        </authorList>
    </citation>
    <scope>NUCLEOTIDE SEQUENCE</scope>
</reference>
<gene>
    <name evidence="2" type="ORF">SDC9_152689</name>
</gene>
<comment type="caution">
    <text evidence="2">The sequence shown here is derived from an EMBL/GenBank/DDBJ whole genome shotgun (WGS) entry which is preliminary data.</text>
</comment>
<accession>A0A645EW56</accession>
<sequence>MMRASQLCAPSARGSGWGSSGGAKGTSICGNSTANACRAANAASRAVTTWAAHCARSACSTSWSRKAASPRATRRSIAACSRARSASCACMSSATMALRSHVIQASSKRRAVWCSASISRKAATACVLLPISRSSRALSGRRMARLSCTSHSL</sequence>
<feature type="region of interest" description="Disordered" evidence="1">
    <location>
        <begin position="1"/>
        <end position="21"/>
    </location>
</feature>
<dbReference type="AlphaFoldDB" id="A0A645EW56"/>
<protein>
    <submittedName>
        <fullName evidence="2">Uncharacterized protein</fullName>
    </submittedName>
</protein>
<dbReference type="EMBL" id="VSSQ01051350">
    <property type="protein sequence ID" value="MPN05439.1"/>
    <property type="molecule type" value="Genomic_DNA"/>
</dbReference>